<dbReference type="Proteomes" id="UP000046393">
    <property type="component" value="Unplaced"/>
</dbReference>
<dbReference type="Pfam" id="PF01484">
    <property type="entry name" value="Col_cuticle_N"/>
    <property type="match status" value="1"/>
</dbReference>
<evidence type="ECO:0000256" key="1">
    <source>
        <dbReference type="ARBA" id="ARBA00022737"/>
    </source>
</evidence>
<evidence type="ECO:0000256" key="3">
    <source>
        <dbReference type="SAM" id="Phobius"/>
    </source>
</evidence>
<feature type="compositionally biased region" description="Low complexity" evidence="2">
    <location>
        <begin position="213"/>
        <end position="227"/>
    </location>
</feature>
<evidence type="ECO:0000313" key="5">
    <source>
        <dbReference type="Proteomes" id="UP000046393"/>
    </source>
</evidence>
<feature type="transmembrane region" description="Helical" evidence="3">
    <location>
        <begin position="7"/>
        <end position="31"/>
    </location>
</feature>
<dbReference type="GO" id="GO:0042302">
    <property type="term" value="F:structural constituent of cuticle"/>
    <property type="evidence" value="ECO:0007669"/>
    <property type="project" value="InterPro"/>
</dbReference>
<organism evidence="5 6">
    <name type="scientific">Syphacia muris</name>
    <dbReference type="NCBI Taxonomy" id="451379"/>
    <lineage>
        <taxon>Eukaryota</taxon>
        <taxon>Metazoa</taxon>
        <taxon>Ecdysozoa</taxon>
        <taxon>Nematoda</taxon>
        <taxon>Chromadorea</taxon>
        <taxon>Rhabditida</taxon>
        <taxon>Spirurina</taxon>
        <taxon>Oxyuridomorpha</taxon>
        <taxon>Oxyuroidea</taxon>
        <taxon>Oxyuridae</taxon>
        <taxon>Syphacia</taxon>
    </lineage>
</organism>
<keyword evidence="5" id="KW-1185">Reference proteome</keyword>
<sequence>MQETQVLVCLAGFCSTIVIFTCIAFLPSMYFTVTELHEKVVESVHIFRVETDLAWSKMVAIRSKLPDKKPIANPFQTFVRHKRHAKLPAWCLCQPRRECPPGPPGPPGDPGPNGPPGPPGIPGQDNYDIPQSTSCNVETKVCVKCPPGPPGPPGPDGAAGPQGPPGPQGPRGKSGNEGPPGPLGPLGPQGPPGRPGPVGIQGPAGRDGIRIVGTRGPKGPIGPPGAAGRCGPPGVPGPTGQMGDIGPQGPKGMSGRPGPPGIPGAPGKQGLPGNVERYYCNNCPSRYRTDDGYELKHLYKPATYPQTVAAKSVPANSDKKRHDGENRYISSTTFYTLTPEDEDVSKLNESYESTTSANYDSNVSNTFTSTFAETTVNLFSSTEVSESTTALLDQSLSSEEDYDRKRYKERMH</sequence>
<dbReference type="PANTHER" id="PTHR24637:SF194">
    <property type="entry name" value="CUTICLE COLLAGEN 10-RELATED"/>
    <property type="match status" value="1"/>
</dbReference>
<reference evidence="6" key="1">
    <citation type="submission" date="2017-02" db="UniProtKB">
        <authorList>
            <consortium name="WormBaseParasite"/>
        </authorList>
    </citation>
    <scope>IDENTIFICATION</scope>
</reference>
<dbReference type="PANTHER" id="PTHR24637">
    <property type="entry name" value="COLLAGEN"/>
    <property type="match status" value="1"/>
</dbReference>
<dbReference type="AlphaFoldDB" id="A0A0N5AQL9"/>
<keyword evidence="3" id="KW-1133">Transmembrane helix</keyword>
<name>A0A0N5AQL9_9BILA</name>
<feature type="compositionally biased region" description="Pro residues" evidence="2">
    <location>
        <begin position="101"/>
        <end position="121"/>
    </location>
</feature>
<keyword evidence="3" id="KW-0472">Membrane</keyword>
<dbReference type="Gene3D" id="1.20.5.320">
    <property type="entry name" value="6-Phosphogluconate Dehydrogenase, domain 3"/>
    <property type="match status" value="1"/>
</dbReference>
<evidence type="ECO:0000313" key="6">
    <source>
        <dbReference type="WBParaSite" id="SMUV_0000699001-mRNA-1"/>
    </source>
</evidence>
<proteinExistence type="predicted"/>
<feature type="compositionally biased region" description="Pro residues" evidence="2">
    <location>
        <begin position="146"/>
        <end position="155"/>
    </location>
</feature>
<dbReference type="InterPro" id="IPR002486">
    <property type="entry name" value="Col_cuticle_N"/>
</dbReference>
<feature type="region of interest" description="Disordered" evidence="2">
    <location>
        <begin position="146"/>
        <end position="227"/>
    </location>
</feature>
<feature type="region of interest" description="Disordered" evidence="2">
    <location>
        <begin position="101"/>
        <end position="132"/>
    </location>
</feature>
<feature type="domain" description="Nematode cuticle collagen N-terminal" evidence="4">
    <location>
        <begin position="6"/>
        <end position="58"/>
    </location>
</feature>
<feature type="compositionally biased region" description="Basic and acidic residues" evidence="2">
    <location>
        <begin position="402"/>
        <end position="412"/>
    </location>
</feature>
<feature type="region of interest" description="Disordered" evidence="2">
    <location>
        <begin position="247"/>
        <end position="270"/>
    </location>
</feature>
<keyword evidence="1" id="KW-0677">Repeat</keyword>
<evidence type="ECO:0000259" key="4">
    <source>
        <dbReference type="SMART" id="SM01088"/>
    </source>
</evidence>
<keyword evidence="3" id="KW-0812">Transmembrane</keyword>
<feature type="compositionally biased region" description="Polar residues" evidence="2">
    <location>
        <begin position="383"/>
        <end position="397"/>
    </location>
</feature>
<feature type="compositionally biased region" description="Pro residues" evidence="2">
    <location>
        <begin position="179"/>
        <end position="195"/>
    </location>
</feature>
<evidence type="ECO:0000256" key="2">
    <source>
        <dbReference type="SAM" id="MobiDB-lite"/>
    </source>
</evidence>
<dbReference type="STRING" id="451379.A0A0N5AQL9"/>
<dbReference type="SMART" id="SM01088">
    <property type="entry name" value="Col_cuticle_N"/>
    <property type="match status" value="1"/>
</dbReference>
<dbReference type="WBParaSite" id="SMUV_0000699001-mRNA-1">
    <property type="protein sequence ID" value="SMUV_0000699001-mRNA-1"/>
    <property type="gene ID" value="SMUV_0000699001"/>
</dbReference>
<protein>
    <submittedName>
        <fullName evidence="6">Col_cuticle_N domain-containing protein</fullName>
    </submittedName>
</protein>
<feature type="region of interest" description="Disordered" evidence="2">
    <location>
        <begin position="383"/>
        <end position="412"/>
    </location>
</feature>
<accession>A0A0N5AQL9</accession>